<dbReference type="RefSeq" id="WP_088216562.1">
    <property type="nucleotide sequence ID" value="NZ_NIPW01000038.1"/>
</dbReference>
<dbReference type="OrthoDB" id="7871759at2"/>
<evidence type="ECO:0008006" key="5">
    <source>
        <dbReference type="Google" id="ProtNLM"/>
    </source>
</evidence>
<dbReference type="AlphaFoldDB" id="A0A212A7L3"/>
<accession>A0A212A7L3</accession>
<reference evidence="3 4" key="1">
    <citation type="submission" date="2016-12" db="EMBL/GenBank/DDBJ databases">
        <title>Comparison of Traditional DNA-DNA Hybridization with In Silico Genomic Analysis.</title>
        <authorList>
            <person name="Nicholson A.C."/>
            <person name="Humrighouse B.W."/>
            <person name="Graziano J."/>
            <person name="Lasker B."/>
            <person name="Whitney A.M."/>
            <person name="Mcquiston J.R."/>
        </authorList>
    </citation>
    <scope>NUCLEOTIDE SEQUENCE [LARGE SCALE GENOMIC DNA]</scope>
    <source>
        <strain evidence="3 4">H2240</strain>
    </source>
</reference>
<evidence type="ECO:0000256" key="2">
    <source>
        <dbReference type="SAM" id="Phobius"/>
    </source>
</evidence>
<sequence length="66" mass="7357">MAITKDHELHRRRFGRNLGLGLSLGAFVVIVFGLTIVKIEKGESMEGFDHGYRPSMVQEQDGGARQ</sequence>
<name>A0A212A7L3_9RHOB</name>
<organism evidence="3 4">
    <name type="scientific">Haematobacter genomosp. 1</name>
    <dbReference type="NCBI Taxonomy" id="366618"/>
    <lineage>
        <taxon>Bacteria</taxon>
        <taxon>Pseudomonadati</taxon>
        <taxon>Pseudomonadota</taxon>
        <taxon>Alphaproteobacteria</taxon>
        <taxon>Rhodobacterales</taxon>
        <taxon>Paracoccaceae</taxon>
        <taxon>Haematobacter</taxon>
    </lineage>
</organism>
<feature type="region of interest" description="Disordered" evidence="1">
    <location>
        <begin position="46"/>
        <end position="66"/>
    </location>
</feature>
<keyword evidence="2" id="KW-0812">Transmembrane</keyword>
<comment type="caution">
    <text evidence="3">The sequence shown here is derived from an EMBL/GenBank/DDBJ whole genome shotgun (WGS) entry which is preliminary data.</text>
</comment>
<evidence type="ECO:0000256" key="1">
    <source>
        <dbReference type="SAM" id="MobiDB-lite"/>
    </source>
</evidence>
<feature type="transmembrane region" description="Helical" evidence="2">
    <location>
        <begin position="20"/>
        <end position="39"/>
    </location>
</feature>
<protein>
    <recommendedName>
        <fullName evidence="5">Cytochrome C oxidase assembly protein</fullName>
    </recommendedName>
</protein>
<evidence type="ECO:0000313" key="3">
    <source>
        <dbReference type="EMBL" id="OWJ75567.1"/>
    </source>
</evidence>
<evidence type="ECO:0000313" key="4">
    <source>
        <dbReference type="Proteomes" id="UP000196878"/>
    </source>
</evidence>
<keyword evidence="2" id="KW-1133">Transmembrane helix</keyword>
<keyword evidence="4" id="KW-1185">Reference proteome</keyword>
<keyword evidence="2" id="KW-0472">Membrane</keyword>
<dbReference type="EMBL" id="NIPW01000038">
    <property type="protein sequence ID" value="OWJ75567.1"/>
    <property type="molecule type" value="Genomic_DNA"/>
</dbReference>
<gene>
    <name evidence="3" type="ORF">CDV49_16840</name>
</gene>
<dbReference type="Proteomes" id="UP000196878">
    <property type="component" value="Unassembled WGS sequence"/>
</dbReference>
<proteinExistence type="predicted"/>